<dbReference type="GO" id="GO:0005886">
    <property type="term" value="C:plasma membrane"/>
    <property type="evidence" value="ECO:0007669"/>
    <property type="project" value="UniProtKB-SubCell"/>
</dbReference>
<evidence type="ECO:0000256" key="7">
    <source>
        <dbReference type="RuleBase" id="RU369079"/>
    </source>
</evidence>
<evidence type="ECO:0000256" key="6">
    <source>
        <dbReference type="ARBA" id="ARBA00023136"/>
    </source>
</evidence>
<dbReference type="InterPro" id="IPR004681">
    <property type="entry name" value="TRAP_DctM"/>
</dbReference>
<dbReference type="PANTHER" id="PTHR33362:SF5">
    <property type="entry name" value="C4-DICARBOXYLATE TRAP TRANSPORTER LARGE PERMEASE PROTEIN DCTM"/>
    <property type="match status" value="1"/>
</dbReference>
<keyword evidence="10" id="KW-1185">Reference proteome</keyword>
<organism evidence="9 10">
    <name type="scientific">Falsigemmobacter intermedius</name>
    <dbReference type="NCBI Taxonomy" id="1553448"/>
    <lineage>
        <taxon>Bacteria</taxon>
        <taxon>Pseudomonadati</taxon>
        <taxon>Pseudomonadota</taxon>
        <taxon>Alphaproteobacteria</taxon>
        <taxon>Rhodobacterales</taxon>
        <taxon>Paracoccaceae</taxon>
        <taxon>Falsigemmobacter</taxon>
    </lineage>
</organism>
<feature type="transmembrane region" description="Helical" evidence="7">
    <location>
        <begin position="140"/>
        <end position="164"/>
    </location>
</feature>
<feature type="transmembrane region" description="Helical" evidence="7">
    <location>
        <begin position="402"/>
        <end position="427"/>
    </location>
</feature>
<feature type="transmembrane region" description="Helical" evidence="7">
    <location>
        <begin position="176"/>
        <end position="200"/>
    </location>
</feature>
<comment type="function">
    <text evidence="7">Part of the tripartite ATP-independent periplasmic (TRAP) transport system.</text>
</comment>
<dbReference type="NCBIfam" id="TIGR00786">
    <property type="entry name" value="dctM"/>
    <property type="match status" value="1"/>
</dbReference>
<reference evidence="9 10" key="1">
    <citation type="journal article" date="2015" name="Int. J. Syst. Evol. Microbiol.">
        <title>Gemmobacter intermedius sp. nov., isolated from a white stork (Ciconia ciconia).</title>
        <authorList>
            <person name="Kampfer P."/>
            <person name="Jerzak L."/>
            <person name="Wilharm G."/>
            <person name="Golke J."/>
            <person name="Busse H.J."/>
            <person name="Glaeser S.P."/>
        </authorList>
    </citation>
    <scope>NUCLEOTIDE SEQUENCE [LARGE SCALE GENOMIC DNA]</scope>
    <source>
        <strain evidence="9 10">119/4</strain>
    </source>
</reference>
<comment type="caution">
    <text evidence="9">The sequence shown here is derived from an EMBL/GenBank/DDBJ whole genome shotgun (WGS) entry which is preliminary data.</text>
</comment>
<evidence type="ECO:0000259" key="8">
    <source>
        <dbReference type="Pfam" id="PF06808"/>
    </source>
</evidence>
<name>A0A444MAG7_9RHOB</name>
<gene>
    <name evidence="9" type="ORF">EP867_12300</name>
</gene>
<feature type="transmembrane region" description="Helical" evidence="7">
    <location>
        <begin position="99"/>
        <end position="128"/>
    </location>
</feature>
<dbReference type="PIRSF" id="PIRSF006066">
    <property type="entry name" value="HI0050"/>
    <property type="match status" value="1"/>
</dbReference>
<evidence type="ECO:0000256" key="4">
    <source>
        <dbReference type="ARBA" id="ARBA00022692"/>
    </source>
</evidence>
<keyword evidence="7" id="KW-0813">Transport</keyword>
<evidence type="ECO:0000313" key="9">
    <source>
        <dbReference type="EMBL" id="RWY40445.1"/>
    </source>
</evidence>
<dbReference type="PANTHER" id="PTHR33362">
    <property type="entry name" value="SIALIC ACID TRAP TRANSPORTER PERMEASE PROTEIN SIAT-RELATED"/>
    <property type="match status" value="1"/>
</dbReference>
<feature type="transmembrane region" description="Helical" evidence="7">
    <location>
        <begin position="248"/>
        <end position="271"/>
    </location>
</feature>
<dbReference type="Pfam" id="PF06808">
    <property type="entry name" value="DctM"/>
    <property type="match status" value="1"/>
</dbReference>
<dbReference type="RefSeq" id="WP_128489632.1">
    <property type="nucleotide sequence ID" value="NZ_JBHLXB010000001.1"/>
</dbReference>
<dbReference type="AlphaFoldDB" id="A0A444MAG7"/>
<proteinExistence type="inferred from homology"/>
<keyword evidence="5 7" id="KW-1133">Transmembrane helix</keyword>
<feature type="transmembrane region" description="Helical" evidence="7">
    <location>
        <begin position="283"/>
        <end position="302"/>
    </location>
</feature>
<dbReference type="OrthoDB" id="9790209at2"/>
<evidence type="ECO:0000256" key="1">
    <source>
        <dbReference type="ARBA" id="ARBA00004429"/>
    </source>
</evidence>
<protein>
    <recommendedName>
        <fullName evidence="7">TRAP transporter large permease protein</fullName>
    </recommendedName>
</protein>
<keyword evidence="6 7" id="KW-0472">Membrane</keyword>
<feature type="transmembrane region" description="Helical" evidence="7">
    <location>
        <begin position="362"/>
        <end position="382"/>
    </location>
</feature>
<dbReference type="InterPro" id="IPR010656">
    <property type="entry name" value="DctM"/>
</dbReference>
<sequence>MSDTLLSLILVGTLIASLALGVWVSMALFITGLIGMVLFSNAPLGSVLATNLWTSSSEWSLAALPLFIWMGEILLRSRVSRDLFEGLSPWLRSLPGGLAHTGIMASGIFAAVSGSSAATCATVAKVALPELQKRGYDEKLVLGAIAGSGTLGLMIPPSIILIVYGVAAEQSIARLFMAGVLPGLLIVALYMGYISLWSMLNPSKVPAKDPALPFITKLRRSGSLIPITLLIGGVIGSIYLGWASPTDSAAVGVVLSLLLSWWFGDLSWASFKDSAIAATMSSAMIAFIMAGAAFLTLSMGYSGLPARIAAWIGGMGLSNGTLIFALAIFFVGLGCFLDGVSIVVLTTAVLLPTILQAGIDPIWFGIFLVMVVEMGQLTPPVGLNLFVLQGMTGRDLWWLSKAALPFFLLLILALILITVMPQIVSVLPSLMYDL</sequence>
<keyword evidence="3 7" id="KW-0997">Cell inner membrane</keyword>
<comment type="subunit">
    <text evidence="7">The complex comprises the extracytoplasmic solute receptor protein and the two transmembrane proteins.</text>
</comment>
<comment type="subcellular location">
    <subcellularLocation>
        <location evidence="1 7">Cell inner membrane</location>
        <topology evidence="1 7">Multi-pass membrane protein</topology>
    </subcellularLocation>
</comment>
<keyword evidence="2" id="KW-1003">Cell membrane</keyword>
<feature type="domain" description="TRAP C4-dicarboxylate transport system permease DctM subunit" evidence="8">
    <location>
        <begin position="12"/>
        <end position="423"/>
    </location>
</feature>
<evidence type="ECO:0000256" key="5">
    <source>
        <dbReference type="ARBA" id="ARBA00022989"/>
    </source>
</evidence>
<evidence type="ECO:0000256" key="3">
    <source>
        <dbReference type="ARBA" id="ARBA00022519"/>
    </source>
</evidence>
<comment type="caution">
    <text evidence="7">Lacks conserved residue(s) required for the propagation of feature annotation.</text>
</comment>
<feature type="transmembrane region" description="Helical" evidence="7">
    <location>
        <begin position="322"/>
        <end position="350"/>
    </location>
</feature>
<evidence type="ECO:0000313" key="10">
    <source>
        <dbReference type="Proteomes" id="UP000287168"/>
    </source>
</evidence>
<comment type="similarity">
    <text evidence="7">Belongs to the TRAP transporter large permease family.</text>
</comment>
<dbReference type="GO" id="GO:0022857">
    <property type="term" value="F:transmembrane transporter activity"/>
    <property type="evidence" value="ECO:0007669"/>
    <property type="project" value="UniProtKB-UniRule"/>
</dbReference>
<keyword evidence="4 7" id="KW-0812">Transmembrane</keyword>
<accession>A0A444MAG7</accession>
<evidence type="ECO:0000256" key="2">
    <source>
        <dbReference type="ARBA" id="ARBA00022475"/>
    </source>
</evidence>
<dbReference type="Proteomes" id="UP000287168">
    <property type="component" value="Unassembled WGS sequence"/>
</dbReference>
<feature type="transmembrane region" description="Helical" evidence="7">
    <location>
        <begin position="221"/>
        <end position="242"/>
    </location>
</feature>
<dbReference type="EMBL" id="SBLC01000016">
    <property type="protein sequence ID" value="RWY40445.1"/>
    <property type="molecule type" value="Genomic_DNA"/>
</dbReference>